<dbReference type="PROSITE" id="PS00108">
    <property type="entry name" value="PROTEIN_KINASE_ST"/>
    <property type="match status" value="1"/>
</dbReference>
<dbReference type="InterPro" id="IPR000719">
    <property type="entry name" value="Prot_kinase_dom"/>
</dbReference>
<dbReference type="InterPro" id="IPR011009">
    <property type="entry name" value="Kinase-like_dom_sf"/>
</dbReference>
<proteinExistence type="predicted"/>
<dbReference type="EMBL" id="CABFNO020001328">
    <property type="protein sequence ID" value="CAG9981941.1"/>
    <property type="molecule type" value="Genomic_DNA"/>
</dbReference>
<evidence type="ECO:0000259" key="1">
    <source>
        <dbReference type="PROSITE" id="PS50011"/>
    </source>
</evidence>
<evidence type="ECO:0000313" key="2">
    <source>
        <dbReference type="EMBL" id="CAG9981941.1"/>
    </source>
</evidence>
<dbReference type="PANTHER" id="PTHR44167">
    <property type="entry name" value="OVARIAN-SPECIFIC SERINE/THREONINE-PROTEIN KINASE LOK-RELATED"/>
    <property type="match status" value="1"/>
</dbReference>
<evidence type="ECO:0000313" key="3">
    <source>
        <dbReference type="Proteomes" id="UP000754883"/>
    </source>
</evidence>
<dbReference type="Proteomes" id="UP000754883">
    <property type="component" value="Unassembled WGS sequence"/>
</dbReference>
<dbReference type="CDD" id="cd00180">
    <property type="entry name" value="PKc"/>
    <property type="match status" value="1"/>
</dbReference>
<name>A0A9N9UAY3_9HYPO</name>
<keyword evidence="3" id="KW-1185">Reference proteome</keyword>
<dbReference type="SMART" id="SM00220">
    <property type="entry name" value="S_TKc"/>
    <property type="match status" value="1"/>
</dbReference>
<dbReference type="GO" id="GO:0044773">
    <property type="term" value="P:mitotic DNA damage checkpoint signaling"/>
    <property type="evidence" value="ECO:0007669"/>
    <property type="project" value="TreeGrafter"/>
</dbReference>
<gene>
    <name evidence="2" type="ORF">CBYS24578_00009508</name>
</gene>
<dbReference type="OrthoDB" id="10252171at2759"/>
<comment type="caution">
    <text evidence="2">The sequence shown here is derived from an EMBL/GenBank/DDBJ whole genome shotgun (WGS) entry which is preliminary data.</text>
</comment>
<feature type="domain" description="Protein kinase" evidence="1">
    <location>
        <begin position="33"/>
        <end position="306"/>
    </location>
</feature>
<protein>
    <recommendedName>
        <fullName evidence="1">Protein kinase domain-containing protein</fullName>
    </recommendedName>
</protein>
<dbReference type="PROSITE" id="PS50011">
    <property type="entry name" value="PROTEIN_KINASE_DOM"/>
    <property type="match status" value="1"/>
</dbReference>
<accession>A0A9N9UAY3</accession>
<sequence length="330" mass="36779">MTNSPVTPTPSLLFKFYEKRDEKRQQPGATSRFEIEAPDLAGSFVNVDEEAIRVNHFSIGLDIGLTGSVQKSTADVQFIGKLKLFLNEYEALELDIKSAYSGDFSRSMKLYKLALEALGALREHMRDITRVEAMIILRQCTSALSFLHSQEPAIIHRDIKPHNILVQQRDKGGANSYIVVKLCDFGLAREIPQGQIDSQPGTPRYAPREYYPVGGYQPPLGVKIDIWCLGLGMTNIAKEPIAALLTDAIKGTLKRGLNYSNDELFKSIEARIRTLGLKGEVRQCLQMWLDTTRKNKDFSDIATPFVSLLPGLQLISSHCQDVHVGLKSNG</sequence>
<dbReference type="GO" id="GO:0005634">
    <property type="term" value="C:nucleus"/>
    <property type="evidence" value="ECO:0007669"/>
    <property type="project" value="TreeGrafter"/>
</dbReference>
<dbReference type="SUPFAM" id="SSF56112">
    <property type="entry name" value="Protein kinase-like (PK-like)"/>
    <property type="match status" value="1"/>
</dbReference>
<dbReference type="AlphaFoldDB" id="A0A9N9UAY3"/>
<dbReference type="Gene3D" id="1.10.510.10">
    <property type="entry name" value="Transferase(Phosphotransferase) domain 1"/>
    <property type="match status" value="1"/>
</dbReference>
<dbReference type="InterPro" id="IPR008271">
    <property type="entry name" value="Ser/Thr_kinase_AS"/>
</dbReference>
<dbReference type="PANTHER" id="PTHR44167:SF30">
    <property type="entry name" value="PHOSPHORYLASE KINASE"/>
    <property type="match status" value="1"/>
</dbReference>
<reference evidence="2" key="1">
    <citation type="submission" date="2021-10" db="EMBL/GenBank/DDBJ databases">
        <authorList>
            <person name="Piombo E."/>
        </authorList>
    </citation>
    <scope>NUCLEOTIDE SEQUENCE</scope>
</reference>
<dbReference type="Pfam" id="PF00069">
    <property type="entry name" value="Pkinase"/>
    <property type="match status" value="1"/>
</dbReference>
<dbReference type="GO" id="GO:0005524">
    <property type="term" value="F:ATP binding"/>
    <property type="evidence" value="ECO:0007669"/>
    <property type="project" value="InterPro"/>
</dbReference>
<dbReference type="GO" id="GO:0004674">
    <property type="term" value="F:protein serine/threonine kinase activity"/>
    <property type="evidence" value="ECO:0007669"/>
    <property type="project" value="TreeGrafter"/>
</dbReference>
<organism evidence="2 3">
    <name type="scientific">Clonostachys byssicola</name>
    <dbReference type="NCBI Taxonomy" id="160290"/>
    <lineage>
        <taxon>Eukaryota</taxon>
        <taxon>Fungi</taxon>
        <taxon>Dikarya</taxon>
        <taxon>Ascomycota</taxon>
        <taxon>Pezizomycotina</taxon>
        <taxon>Sordariomycetes</taxon>
        <taxon>Hypocreomycetidae</taxon>
        <taxon>Hypocreales</taxon>
        <taxon>Bionectriaceae</taxon>
        <taxon>Clonostachys</taxon>
    </lineage>
</organism>